<protein>
    <recommendedName>
        <fullName evidence="6">Bacteriophage tail tape measure N-terminal domain-containing protein</fullName>
    </recommendedName>
</protein>
<evidence type="ECO:0000313" key="3">
    <source>
        <dbReference type="EMBL" id="NVP32440.1"/>
    </source>
</evidence>
<evidence type="ECO:0008006" key="6">
    <source>
        <dbReference type="Google" id="ProtNLM"/>
    </source>
</evidence>
<comment type="caution">
    <text evidence="3">The sequence shown here is derived from an EMBL/GenBank/DDBJ whole genome shotgun (WGS) entry which is preliminary data.</text>
</comment>
<keyword evidence="5" id="KW-1185">Reference proteome</keyword>
<dbReference type="AlphaFoldDB" id="A0A7Y7QXD2"/>
<dbReference type="Proteomes" id="UP000531581">
    <property type="component" value="Unassembled WGS sequence"/>
</dbReference>
<dbReference type="EMBL" id="JABYQV010000015">
    <property type="protein sequence ID" value="NVP32440.1"/>
    <property type="molecule type" value="Genomic_DNA"/>
</dbReference>
<dbReference type="Proteomes" id="UP000557656">
    <property type="component" value="Unassembled WGS sequence"/>
</dbReference>
<gene>
    <name evidence="2" type="ORF">HKX05_09880</name>
    <name evidence="3" type="ORF">HLV41_15475</name>
</gene>
<sequence length="518" mass="52761">MNLPLRSGRPVVGRHGLGQDDLGDAAVHVPAHGGEKPDATPSTLPDAGDSGDFTVTAPRRGVKSPQDLFAGALGGIATKTIGLFTNPETASKIGQGFGKYAGKGLAGAFEGQAASSIANMIGIKTNGTGSAIGGMIGGLTGIPGAGAALGLIGGLVGNLFTRPKSGSATITSVDSAATTRGADSVTEKLSGTAKSVQDGIQKIADQLGAQTGAFSVSIGKREDYFRVDGGGSNRVSDKHPGSGLLYNGKDEAVAIEIAIRDAIADGAVKGLSPAVAKALQSSSSLDKALSEAIKVQNLEKSLGGLTGQLKSIFDTFDQTAADRVRIAKAYGLDLLQVEKLNATERAKLLEDTLKSRIGSLKDLLTSMSTGDLFEGSAADRRNALLKDIATARADAEAGKDGAADKVAELYRQLLSTSKEAFGTGGDEYATDRKSAAAAARALIDIETNRVNSAAGVQASQTSAIEAGNALTAQMVKAADAQTELLQALVDQGARREASPVAPDLGLVERHILGRELTV</sequence>
<feature type="region of interest" description="Disordered" evidence="1">
    <location>
        <begin position="1"/>
        <end position="60"/>
    </location>
</feature>
<organism evidence="3 4">
    <name type="scientific">Sphingomonas sanguinis</name>
    <dbReference type="NCBI Taxonomy" id="33051"/>
    <lineage>
        <taxon>Bacteria</taxon>
        <taxon>Pseudomonadati</taxon>
        <taxon>Pseudomonadota</taxon>
        <taxon>Alphaproteobacteria</taxon>
        <taxon>Sphingomonadales</taxon>
        <taxon>Sphingomonadaceae</taxon>
        <taxon>Sphingomonas</taxon>
    </lineage>
</organism>
<proteinExistence type="predicted"/>
<dbReference type="RefSeq" id="WP_170171469.1">
    <property type="nucleotide sequence ID" value="NZ_JABEOV010000013.1"/>
</dbReference>
<evidence type="ECO:0000313" key="5">
    <source>
        <dbReference type="Proteomes" id="UP000557656"/>
    </source>
</evidence>
<dbReference type="EMBL" id="JABEOV010000013">
    <property type="protein sequence ID" value="NNG53658.1"/>
    <property type="molecule type" value="Genomic_DNA"/>
</dbReference>
<evidence type="ECO:0000313" key="2">
    <source>
        <dbReference type="EMBL" id="NNG53658.1"/>
    </source>
</evidence>
<evidence type="ECO:0000313" key="4">
    <source>
        <dbReference type="Proteomes" id="UP000531581"/>
    </source>
</evidence>
<name>A0A7Y7QXD2_9SPHN</name>
<evidence type="ECO:0000256" key="1">
    <source>
        <dbReference type="SAM" id="MobiDB-lite"/>
    </source>
</evidence>
<reference evidence="4 5" key="1">
    <citation type="submission" date="2020-05" db="EMBL/GenBank/DDBJ databases">
        <title>Draft Genome Sequences of Sphingomonas sp. Isolated from the International Space Station.</title>
        <authorList>
            <person name="Bijlani S."/>
            <person name="Singh N.K."/>
            <person name="Mason C.E."/>
            <person name="Wang C.C."/>
            <person name="Venkateswaran K."/>
        </authorList>
    </citation>
    <scope>NUCLEOTIDE SEQUENCE [LARGE SCALE GENOMIC DNA]</scope>
    <source>
        <strain evidence="2 5">IIF7SW-B5</strain>
        <strain evidence="3">ISS-IIF7SWP</strain>
    </source>
</reference>
<accession>A0A7Y7QXD2</accession>